<gene>
    <name evidence="1" type="ORF">FIBSPDRAFT_933252</name>
</gene>
<organism evidence="1 2">
    <name type="scientific">Athelia psychrophila</name>
    <dbReference type="NCBI Taxonomy" id="1759441"/>
    <lineage>
        <taxon>Eukaryota</taxon>
        <taxon>Fungi</taxon>
        <taxon>Dikarya</taxon>
        <taxon>Basidiomycota</taxon>
        <taxon>Agaricomycotina</taxon>
        <taxon>Agaricomycetes</taxon>
        <taxon>Agaricomycetidae</taxon>
        <taxon>Atheliales</taxon>
        <taxon>Atheliaceae</taxon>
        <taxon>Athelia</taxon>
    </lineage>
</organism>
<dbReference type="EMBL" id="KV417570">
    <property type="protein sequence ID" value="KZP18655.1"/>
    <property type="molecule type" value="Genomic_DNA"/>
</dbReference>
<accession>A0A166HAS3</accession>
<dbReference type="AlphaFoldDB" id="A0A166HAS3"/>
<name>A0A166HAS3_9AGAM</name>
<keyword evidence="2" id="KW-1185">Reference proteome</keyword>
<dbReference type="Proteomes" id="UP000076532">
    <property type="component" value="Unassembled WGS sequence"/>
</dbReference>
<evidence type="ECO:0000313" key="2">
    <source>
        <dbReference type="Proteomes" id="UP000076532"/>
    </source>
</evidence>
<sequence>MHLCPPPVRTSKRLQINENPDTSQQQNLHENFPSTYATYCREFYLIQSERFRQTGVTENSLLSPDELLRIIFPHVPPGIFDFMDSRITMTEEVEWPDLEAIYGNQCVMRVGKLIYNTFTPLFIYLAEDDLSAAQL</sequence>
<proteinExistence type="predicted"/>
<reference evidence="1 2" key="1">
    <citation type="journal article" date="2016" name="Mol. Biol. Evol.">
        <title>Comparative Genomics of Early-Diverging Mushroom-Forming Fungi Provides Insights into the Origins of Lignocellulose Decay Capabilities.</title>
        <authorList>
            <person name="Nagy L.G."/>
            <person name="Riley R."/>
            <person name="Tritt A."/>
            <person name="Adam C."/>
            <person name="Daum C."/>
            <person name="Floudas D."/>
            <person name="Sun H."/>
            <person name="Yadav J.S."/>
            <person name="Pangilinan J."/>
            <person name="Larsson K.H."/>
            <person name="Matsuura K."/>
            <person name="Barry K."/>
            <person name="Labutti K."/>
            <person name="Kuo R."/>
            <person name="Ohm R.A."/>
            <person name="Bhattacharya S.S."/>
            <person name="Shirouzu T."/>
            <person name="Yoshinaga Y."/>
            <person name="Martin F.M."/>
            <person name="Grigoriev I.V."/>
            <person name="Hibbett D.S."/>
        </authorList>
    </citation>
    <scope>NUCLEOTIDE SEQUENCE [LARGE SCALE GENOMIC DNA]</scope>
    <source>
        <strain evidence="1 2">CBS 109695</strain>
    </source>
</reference>
<protein>
    <submittedName>
        <fullName evidence="1">Uncharacterized protein</fullName>
    </submittedName>
</protein>
<evidence type="ECO:0000313" key="1">
    <source>
        <dbReference type="EMBL" id="KZP18655.1"/>
    </source>
</evidence>